<dbReference type="EMBL" id="LWDF02000783">
    <property type="protein sequence ID" value="KAE8242670.1"/>
    <property type="molecule type" value="Genomic_DNA"/>
</dbReference>
<keyword evidence="1" id="KW-0175">Coiled coil</keyword>
<dbReference type="Proteomes" id="UP000077521">
    <property type="component" value="Unassembled WGS sequence"/>
</dbReference>
<feature type="region of interest" description="Disordered" evidence="2">
    <location>
        <begin position="219"/>
        <end position="248"/>
    </location>
</feature>
<feature type="region of interest" description="Disordered" evidence="2">
    <location>
        <begin position="341"/>
        <end position="383"/>
    </location>
</feature>
<protein>
    <submittedName>
        <fullName evidence="3">Uncharacterized protein</fullName>
    </submittedName>
</protein>
<feature type="compositionally biased region" description="Low complexity" evidence="2">
    <location>
        <begin position="290"/>
        <end position="323"/>
    </location>
</feature>
<sequence>MPSSFTIQVLTLRPISFPSKQQSVAFYPSEAFTLLFGGTRHSDRYGAAASPVRSADFHFDDQFLCPDHSTITVSSGQAIMRQHRKADAIRINGRILVDDEQVQLQDSDTVELGYPDEYDGHFRRKSAFQVFLTDPSVMAQHRCQALPTAALIPIAPNLLAELASEAAIAQQLRSELQDVQQQLQEALNTATAHVCAPASPPRPYGTLLADLRSSAEVERLSGSVSPSTSLASSTSISSSSSRSSPSLLEYGSSPSSLKRCSAVAASSVASASTSITSGTSVLTSVLRTGSSNPRSLDSDASSSTSCSSSPDDALTPPSTVSSSVSTASILSPVLRLASISSSPQTPVVSSSPDESSSAPSPAATSMTEQPQPSPLVRAPSYPSSSVFSMKQSVLQERTTTTRLRSPSIVEQCPFALDTSTARPLASSIEHLPVEDTCFDGGMHGRFASTETAMRPGSSVDIAMGRVRTAWMRARAELLTVPRDVQHAQVATSRVLRAWQTARAAIACSSASATHCTTAAASRIPEHLTTRTQPTTPP</sequence>
<name>A0A177TIT6_9BASI</name>
<feature type="compositionally biased region" description="Low complexity" evidence="2">
    <location>
        <begin position="341"/>
        <end position="365"/>
    </location>
</feature>
<gene>
    <name evidence="3" type="ORF">A4X13_0g7063</name>
</gene>
<feature type="compositionally biased region" description="Low complexity" evidence="2">
    <location>
        <begin position="220"/>
        <end position="248"/>
    </location>
</feature>
<dbReference type="InterPro" id="IPR008984">
    <property type="entry name" value="SMAD_FHA_dom_sf"/>
</dbReference>
<evidence type="ECO:0000256" key="1">
    <source>
        <dbReference type="SAM" id="Coils"/>
    </source>
</evidence>
<feature type="coiled-coil region" evidence="1">
    <location>
        <begin position="159"/>
        <end position="189"/>
    </location>
</feature>
<accession>A0A177TIT6</accession>
<reference evidence="3" key="2">
    <citation type="journal article" date="2019" name="IMA Fungus">
        <title>Genome sequencing and comparison of five Tilletia species to identify candidate genes for the detection of regulated species infecting wheat.</title>
        <authorList>
            <person name="Nguyen H.D.T."/>
            <person name="Sultana T."/>
            <person name="Kesanakurti P."/>
            <person name="Hambleton S."/>
        </authorList>
    </citation>
    <scope>NUCLEOTIDE SEQUENCE</scope>
    <source>
        <strain evidence="3">DAOMC 236416</strain>
    </source>
</reference>
<reference evidence="3" key="1">
    <citation type="submission" date="2016-04" db="EMBL/GenBank/DDBJ databases">
        <authorList>
            <person name="Nguyen H.D."/>
            <person name="Samba Siva P."/>
            <person name="Cullis J."/>
            <person name="Levesque C.A."/>
            <person name="Hambleton S."/>
        </authorList>
    </citation>
    <scope>NUCLEOTIDE SEQUENCE</scope>
    <source>
        <strain evidence="3">DAOMC 236416</strain>
    </source>
</reference>
<evidence type="ECO:0000313" key="3">
    <source>
        <dbReference type="EMBL" id="KAE8242670.1"/>
    </source>
</evidence>
<feature type="region of interest" description="Disordered" evidence="2">
    <location>
        <begin position="285"/>
        <end position="323"/>
    </location>
</feature>
<organism evidence="3 4">
    <name type="scientific">Tilletia indica</name>
    <dbReference type="NCBI Taxonomy" id="43049"/>
    <lineage>
        <taxon>Eukaryota</taxon>
        <taxon>Fungi</taxon>
        <taxon>Dikarya</taxon>
        <taxon>Basidiomycota</taxon>
        <taxon>Ustilaginomycotina</taxon>
        <taxon>Exobasidiomycetes</taxon>
        <taxon>Tilletiales</taxon>
        <taxon>Tilletiaceae</taxon>
        <taxon>Tilletia</taxon>
    </lineage>
</organism>
<dbReference type="AlphaFoldDB" id="A0A177TIT6"/>
<comment type="caution">
    <text evidence="3">The sequence shown here is derived from an EMBL/GenBank/DDBJ whole genome shotgun (WGS) entry which is preliminary data.</text>
</comment>
<dbReference type="SUPFAM" id="SSF49879">
    <property type="entry name" value="SMAD/FHA domain"/>
    <property type="match status" value="1"/>
</dbReference>
<evidence type="ECO:0000256" key="2">
    <source>
        <dbReference type="SAM" id="MobiDB-lite"/>
    </source>
</evidence>
<keyword evidence="4" id="KW-1185">Reference proteome</keyword>
<proteinExistence type="predicted"/>
<evidence type="ECO:0000313" key="4">
    <source>
        <dbReference type="Proteomes" id="UP000077521"/>
    </source>
</evidence>